<evidence type="ECO:0000313" key="3">
    <source>
        <dbReference type="EMBL" id="UWZ81437.1"/>
    </source>
</evidence>
<proteinExistence type="predicted"/>
<dbReference type="PANTHER" id="PTHR39082">
    <property type="entry name" value="PHOSPHOLIPASE C-BETA-2-RELATED"/>
    <property type="match status" value="1"/>
</dbReference>
<keyword evidence="1" id="KW-0175">Coiled coil</keyword>
<dbReference type="Proteomes" id="UP001060414">
    <property type="component" value="Chromosome"/>
</dbReference>
<gene>
    <name evidence="3" type="ORF">L9S41_08585</name>
</gene>
<dbReference type="Gene3D" id="1.10.287.1490">
    <property type="match status" value="1"/>
</dbReference>
<name>A0ABY5ZQJ7_9BACT</name>
<accession>A0ABY5ZQJ7</accession>
<dbReference type="PANTHER" id="PTHR39082:SF1">
    <property type="entry name" value="SCAVENGER RECEPTOR CLASS A MEMBER 3"/>
    <property type="match status" value="1"/>
</dbReference>
<evidence type="ECO:0000259" key="2">
    <source>
        <dbReference type="Pfam" id="PF02591"/>
    </source>
</evidence>
<dbReference type="InterPro" id="IPR052376">
    <property type="entry name" value="Oxidative_Scav/Glycosyltrans"/>
</dbReference>
<feature type="coiled-coil region" evidence="1">
    <location>
        <begin position="109"/>
        <end position="150"/>
    </location>
</feature>
<organism evidence="3 4">
    <name type="scientific">Geoalkalibacter halelectricus</name>
    <dbReference type="NCBI Taxonomy" id="2847045"/>
    <lineage>
        <taxon>Bacteria</taxon>
        <taxon>Pseudomonadati</taxon>
        <taxon>Thermodesulfobacteriota</taxon>
        <taxon>Desulfuromonadia</taxon>
        <taxon>Desulfuromonadales</taxon>
        <taxon>Geoalkalibacteraceae</taxon>
        <taxon>Geoalkalibacter</taxon>
    </lineage>
</organism>
<reference evidence="3" key="1">
    <citation type="journal article" date="2022" name="Environ. Microbiol.">
        <title>Geoalkalibacter halelectricus SAP #1 sp. nov. possessing extracellular electron transfer and mineral#reducing capabilities from a haloalkaline environment.</title>
        <authorList>
            <person name="Yadav S."/>
            <person name="Singh R."/>
            <person name="Sundharam S.S."/>
            <person name="Chaudhary S."/>
            <person name="Krishnamurthi S."/>
            <person name="Patil S.A."/>
        </authorList>
    </citation>
    <scope>NUCLEOTIDE SEQUENCE</scope>
    <source>
        <strain evidence="3">SAP-1</strain>
    </source>
</reference>
<sequence>MEAKNVQEQMHLLKELQDIDSVVGRVRQDRQQLQQELGTLDAEVERVRAMVAGLQESLESLQAERREFEQALIQERDNVARAEGRLPSIKTQKEYVAVLKEVDTAKKMNRDIEERIKAKDGEIAALEGEKQEKDQELAAQEEKAAQRRGEIEARLAEMDAVLSSRESERGTIFEQIPVPTRKRYQMLLERRGGLAVVEARQGACQGCNMQLPPQVFNSLYRQEEVMTCPHCHRLIFLSGPERA</sequence>
<dbReference type="InterPro" id="IPR003743">
    <property type="entry name" value="Zf-RING_7"/>
</dbReference>
<dbReference type="EMBL" id="CP092109">
    <property type="protein sequence ID" value="UWZ81437.1"/>
    <property type="molecule type" value="Genomic_DNA"/>
</dbReference>
<feature type="domain" description="C4-type zinc ribbon" evidence="2">
    <location>
        <begin position="203"/>
        <end position="234"/>
    </location>
</feature>
<evidence type="ECO:0000256" key="1">
    <source>
        <dbReference type="SAM" id="Coils"/>
    </source>
</evidence>
<dbReference type="Pfam" id="PF02591">
    <property type="entry name" value="Zn_ribbon_9"/>
    <property type="match status" value="1"/>
</dbReference>
<keyword evidence="4" id="KW-1185">Reference proteome</keyword>
<evidence type="ECO:0000313" key="4">
    <source>
        <dbReference type="Proteomes" id="UP001060414"/>
    </source>
</evidence>
<dbReference type="RefSeq" id="WP_260749812.1">
    <property type="nucleotide sequence ID" value="NZ_CP092109.1"/>
</dbReference>
<protein>
    <submittedName>
        <fullName evidence="3">C4-type zinc ribbon domain-containing protein</fullName>
    </submittedName>
</protein>
<feature type="coiled-coil region" evidence="1">
    <location>
        <begin position="23"/>
        <end position="85"/>
    </location>
</feature>